<gene>
    <name evidence="2" type="ORF">INT47_008495</name>
</gene>
<comment type="caution">
    <text evidence="2">The sequence shown here is derived from an EMBL/GenBank/DDBJ whole genome shotgun (WGS) entry which is preliminary data.</text>
</comment>
<evidence type="ECO:0000313" key="2">
    <source>
        <dbReference type="EMBL" id="KAG2191372.1"/>
    </source>
</evidence>
<name>A0A8H7QEV6_9FUNG</name>
<dbReference type="PANTHER" id="PTHR33116">
    <property type="entry name" value="REVERSE TRANSCRIPTASE ZINC-BINDING DOMAIN-CONTAINING PROTEIN-RELATED-RELATED"/>
    <property type="match status" value="1"/>
</dbReference>
<sequence>MSTNGSLRAQKFWRETGESSPSFLKRSITTRLTKSFIPEFLHPITSASCTTPEALTDAAHSFYQSLYTPDDTNLNVIDLLAETIHSSSVLDESQSEHLLTEFFKDDLLDAAKRTPPQSSPGLRQGDPISPLLFNIAFDPFLRSVQQATDFQGFTFPELIAEPSPEPLKIMAYADDTLVFLQTHQDFVCLERLITQYTLASDAKLNFAKTQAFSLSGKTSHYWTRYLRSRETPITSWHDRHFPTALTYLGYPLYFNASQKNLAIDLLLQKIQRGCDIHSERNLSIKGRTVVLNTFLLSKLWHVLRVVPLTKGQIERLRGICSTFLNASRFPKIAYRNFVPYKTKGGVGILDPLVQQLKFHWRWLADLIISPALLQQTTYSHRSRCILLHMATSIFNKKTGVSTSNLSLATFLQLDLASIVIPASNTPIILASESIMSVVFPRNSASMSKILVRDFFIVDPNTHILRQRSDRETRFPTLLRKFRVAIANGYIQHTGNFGRLLGTSIEFIEAIDLRPLLETQMSTYILAFDKPKQLGAILRNTFFPPKPTTISASTNGKRFGVYRSLPTFLQYAFVQFITSCLTKASYIISSPKLFFLLLASTVHKRKIPTTLSI</sequence>
<organism evidence="2 3">
    <name type="scientific">Mucor saturninus</name>
    <dbReference type="NCBI Taxonomy" id="64648"/>
    <lineage>
        <taxon>Eukaryota</taxon>
        <taxon>Fungi</taxon>
        <taxon>Fungi incertae sedis</taxon>
        <taxon>Mucoromycota</taxon>
        <taxon>Mucoromycotina</taxon>
        <taxon>Mucoromycetes</taxon>
        <taxon>Mucorales</taxon>
        <taxon>Mucorineae</taxon>
        <taxon>Mucoraceae</taxon>
        <taxon>Mucor</taxon>
    </lineage>
</organism>
<keyword evidence="3" id="KW-1185">Reference proteome</keyword>
<dbReference type="InterPro" id="IPR043502">
    <property type="entry name" value="DNA/RNA_pol_sf"/>
</dbReference>
<protein>
    <recommendedName>
        <fullName evidence="1">Reverse transcriptase domain-containing protein</fullName>
    </recommendedName>
</protein>
<evidence type="ECO:0000259" key="1">
    <source>
        <dbReference type="PROSITE" id="PS50878"/>
    </source>
</evidence>
<feature type="domain" description="Reverse transcriptase" evidence="1">
    <location>
        <begin position="1"/>
        <end position="252"/>
    </location>
</feature>
<dbReference type="EMBL" id="JAEPRD010000424">
    <property type="protein sequence ID" value="KAG2191372.1"/>
    <property type="molecule type" value="Genomic_DNA"/>
</dbReference>
<dbReference type="PROSITE" id="PS50878">
    <property type="entry name" value="RT_POL"/>
    <property type="match status" value="1"/>
</dbReference>
<dbReference type="AlphaFoldDB" id="A0A8H7QEV6"/>
<accession>A0A8H7QEV6</accession>
<proteinExistence type="predicted"/>
<dbReference type="Proteomes" id="UP000603453">
    <property type="component" value="Unassembled WGS sequence"/>
</dbReference>
<dbReference type="InterPro" id="IPR000477">
    <property type="entry name" value="RT_dom"/>
</dbReference>
<dbReference type="SUPFAM" id="SSF56672">
    <property type="entry name" value="DNA/RNA polymerases"/>
    <property type="match status" value="1"/>
</dbReference>
<dbReference type="PANTHER" id="PTHR33116:SF78">
    <property type="entry name" value="OS12G0587133 PROTEIN"/>
    <property type="match status" value="1"/>
</dbReference>
<dbReference type="OrthoDB" id="2417874at2759"/>
<evidence type="ECO:0000313" key="3">
    <source>
        <dbReference type="Proteomes" id="UP000603453"/>
    </source>
</evidence>
<reference evidence="2" key="1">
    <citation type="submission" date="2020-12" db="EMBL/GenBank/DDBJ databases">
        <title>Metabolic potential, ecology and presence of endohyphal bacteria is reflected in genomic diversity of Mucoromycotina.</title>
        <authorList>
            <person name="Muszewska A."/>
            <person name="Okrasinska A."/>
            <person name="Steczkiewicz K."/>
            <person name="Drgas O."/>
            <person name="Orlowska M."/>
            <person name="Perlinska-Lenart U."/>
            <person name="Aleksandrzak-Piekarczyk T."/>
            <person name="Szatraj K."/>
            <person name="Zielenkiewicz U."/>
            <person name="Pilsyk S."/>
            <person name="Malc E."/>
            <person name="Mieczkowski P."/>
            <person name="Kruszewska J.S."/>
            <person name="Biernat P."/>
            <person name="Pawlowska J."/>
        </authorList>
    </citation>
    <scope>NUCLEOTIDE SEQUENCE</scope>
    <source>
        <strain evidence="2">WA0000017839</strain>
    </source>
</reference>
<dbReference type="Pfam" id="PF00078">
    <property type="entry name" value="RVT_1"/>
    <property type="match status" value="1"/>
</dbReference>